<comment type="caution">
    <text evidence="1">The sequence shown here is derived from an EMBL/GenBank/DDBJ whole genome shotgun (WGS) entry which is preliminary data.</text>
</comment>
<organism evidence="1 2">
    <name type="scientific">Dentiscutata heterogama</name>
    <dbReference type="NCBI Taxonomy" id="1316150"/>
    <lineage>
        <taxon>Eukaryota</taxon>
        <taxon>Fungi</taxon>
        <taxon>Fungi incertae sedis</taxon>
        <taxon>Mucoromycota</taxon>
        <taxon>Glomeromycotina</taxon>
        <taxon>Glomeromycetes</taxon>
        <taxon>Diversisporales</taxon>
        <taxon>Gigasporaceae</taxon>
        <taxon>Dentiscutata</taxon>
    </lineage>
</organism>
<dbReference type="EMBL" id="CAJVPU010019160">
    <property type="protein sequence ID" value="CAG8670188.1"/>
    <property type="molecule type" value="Genomic_DNA"/>
</dbReference>
<reference evidence="1" key="1">
    <citation type="submission" date="2021-06" db="EMBL/GenBank/DDBJ databases">
        <authorList>
            <person name="Kallberg Y."/>
            <person name="Tangrot J."/>
            <person name="Rosling A."/>
        </authorList>
    </citation>
    <scope>NUCLEOTIDE SEQUENCE</scope>
    <source>
        <strain evidence="1">IL203A</strain>
    </source>
</reference>
<name>A0ACA9NPI8_9GLOM</name>
<feature type="non-terminal residue" evidence="1">
    <location>
        <position position="1"/>
    </location>
</feature>
<keyword evidence="2" id="KW-1185">Reference proteome</keyword>
<evidence type="ECO:0000313" key="2">
    <source>
        <dbReference type="Proteomes" id="UP000789702"/>
    </source>
</evidence>
<sequence length="91" mass="10892">TIFNGASNSFIFSFTDQSNPVLSRIRTERTNKAIMWAFFQGIIFEDKRVEFWYKARKSNIFNSNELIAKEYGPYFEIFDLHKKDSNYWISD</sequence>
<protein>
    <submittedName>
        <fullName evidence="1">3292_t:CDS:1</fullName>
    </submittedName>
</protein>
<proteinExistence type="predicted"/>
<gene>
    <name evidence="1" type="ORF">DHETER_LOCUS10150</name>
</gene>
<dbReference type="Proteomes" id="UP000789702">
    <property type="component" value="Unassembled WGS sequence"/>
</dbReference>
<evidence type="ECO:0000313" key="1">
    <source>
        <dbReference type="EMBL" id="CAG8670188.1"/>
    </source>
</evidence>
<accession>A0ACA9NPI8</accession>